<evidence type="ECO:0000313" key="2">
    <source>
        <dbReference type="EMBL" id="KAK7939333.1"/>
    </source>
</evidence>
<feature type="compositionally biased region" description="Polar residues" evidence="1">
    <location>
        <begin position="136"/>
        <end position="151"/>
    </location>
</feature>
<evidence type="ECO:0000256" key="1">
    <source>
        <dbReference type="SAM" id="MobiDB-lite"/>
    </source>
</evidence>
<dbReference type="EMBL" id="JBBPFD010000002">
    <property type="protein sequence ID" value="KAK7939333.1"/>
    <property type="molecule type" value="Genomic_DNA"/>
</dbReference>
<accession>A0AAW0PU61</accession>
<name>A0AAW0PU61_9GOBI</name>
<evidence type="ECO:0000313" key="3">
    <source>
        <dbReference type="Proteomes" id="UP001460270"/>
    </source>
</evidence>
<sequence>MSQQSVLSSFFADDPFFSQDGLLWPLRTEALSSIQQDFFNRRAKLADSLFTELHDGPHLPLMSSAFPRLSNGEQHKDLSCVNQNKELQQASQKNGDLLVTLDARGYAPSDITDGLHAEDRAAPSPGPQRPVLLSHGQRQLGSTPLQPNSQSQRRRRGGKGEGGGGPRKVQELTGVPHQKGERPN</sequence>
<comment type="caution">
    <text evidence="2">The sequence shown here is derived from an EMBL/GenBank/DDBJ whole genome shotgun (WGS) entry which is preliminary data.</text>
</comment>
<dbReference type="AlphaFoldDB" id="A0AAW0PU61"/>
<organism evidence="2 3">
    <name type="scientific">Mugilogobius chulae</name>
    <name type="common">yellowstripe goby</name>
    <dbReference type="NCBI Taxonomy" id="88201"/>
    <lineage>
        <taxon>Eukaryota</taxon>
        <taxon>Metazoa</taxon>
        <taxon>Chordata</taxon>
        <taxon>Craniata</taxon>
        <taxon>Vertebrata</taxon>
        <taxon>Euteleostomi</taxon>
        <taxon>Actinopterygii</taxon>
        <taxon>Neopterygii</taxon>
        <taxon>Teleostei</taxon>
        <taxon>Neoteleostei</taxon>
        <taxon>Acanthomorphata</taxon>
        <taxon>Gobiaria</taxon>
        <taxon>Gobiiformes</taxon>
        <taxon>Gobioidei</taxon>
        <taxon>Gobiidae</taxon>
        <taxon>Gobionellinae</taxon>
        <taxon>Mugilogobius</taxon>
    </lineage>
</organism>
<reference evidence="3" key="1">
    <citation type="submission" date="2024-04" db="EMBL/GenBank/DDBJ databases">
        <title>Salinicola lusitanus LLJ914,a marine bacterium isolated from the Okinawa Trough.</title>
        <authorList>
            <person name="Li J."/>
        </authorList>
    </citation>
    <scope>NUCLEOTIDE SEQUENCE [LARGE SCALE GENOMIC DNA]</scope>
</reference>
<dbReference type="Proteomes" id="UP001460270">
    <property type="component" value="Unassembled WGS sequence"/>
</dbReference>
<gene>
    <name evidence="2" type="ORF">WMY93_002659</name>
</gene>
<keyword evidence="3" id="KW-1185">Reference proteome</keyword>
<feature type="region of interest" description="Disordered" evidence="1">
    <location>
        <begin position="110"/>
        <end position="184"/>
    </location>
</feature>
<protein>
    <submittedName>
        <fullName evidence="2">Uncharacterized protein</fullName>
    </submittedName>
</protein>
<proteinExistence type="predicted"/>